<name>A0A7C9CUE2_OPUST</name>
<evidence type="ECO:0000313" key="2">
    <source>
        <dbReference type="EMBL" id="MBA4626066.1"/>
    </source>
</evidence>
<sequence length="103" mass="11979">MVKRILVFMRAVDLLNCGWLQFESCQRLHCPCLLKFPCEMSLCLVSIKPIISISSLPINFLTLLILFSQPKPLIFQEVILILRDQVFPLWLFLLLLYVSLKAQ</sequence>
<dbReference type="EMBL" id="GISG01054759">
    <property type="protein sequence ID" value="MBA4626066.1"/>
    <property type="molecule type" value="Transcribed_RNA"/>
</dbReference>
<keyword evidence="1" id="KW-1133">Transmembrane helix</keyword>
<proteinExistence type="predicted"/>
<keyword evidence="1" id="KW-0812">Transmembrane</keyword>
<evidence type="ECO:0000256" key="1">
    <source>
        <dbReference type="SAM" id="Phobius"/>
    </source>
</evidence>
<protein>
    <submittedName>
        <fullName evidence="2">Uncharacterized protein</fullName>
    </submittedName>
</protein>
<feature type="transmembrane region" description="Helical" evidence="1">
    <location>
        <begin position="80"/>
        <end position="100"/>
    </location>
</feature>
<organism evidence="2">
    <name type="scientific">Opuntia streptacantha</name>
    <name type="common">Prickly pear cactus</name>
    <name type="synonym">Opuntia cardona</name>
    <dbReference type="NCBI Taxonomy" id="393608"/>
    <lineage>
        <taxon>Eukaryota</taxon>
        <taxon>Viridiplantae</taxon>
        <taxon>Streptophyta</taxon>
        <taxon>Embryophyta</taxon>
        <taxon>Tracheophyta</taxon>
        <taxon>Spermatophyta</taxon>
        <taxon>Magnoliopsida</taxon>
        <taxon>eudicotyledons</taxon>
        <taxon>Gunneridae</taxon>
        <taxon>Pentapetalae</taxon>
        <taxon>Caryophyllales</taxon>
        <taxon>Cactineae</taxon>
        <taxon>Cactaceae</taxon>
        <taxon>Opuntioideae</taxon>
        <taxon>Opuntia</taxon>
    </lineage>
</organism>
<reference evidence="2" key="1">
    <citation type="journal article" date="2013" name="J. Plant Res.">
        <title>Effect of fungi and light on seed germination of three Opuntia species from semiarid lands of central Mexico.</title>
        <authorList>
            <person name="Delgado-Sanchez P."/>
            <person name="Jimenez-Bremont J.F."/>
            <person name="Guerrero-Gonzalez Mde L."/>
            <person name="Flores J."/>
        </authorList>
    </citation>
    <scope>NUCLEOTIDE SEQUENCE</scope>
    <source>
        <tissue evidence="2">Cladode</tissue>
    </source>
</reference>
<keyword evidence="1" id="KW-0472">Membrane</keyword>
<reference evidence="2" key="2">
    <citation type="submission" date="2020-07" db="EMBL/GenBank/DDBJ databases">
        <authorList>
            <person name="Vera ALvarez R."/>
            <person name="Arias-Moreno D.M."/>
            <person name="Jimenez-Jacinto V."/>
            <person name="Jimenez-Bremont J.F."/>
            <person name="Swaminathan K."/>
            <person name="Moose S.P."/>
            <person name="Guerrero-Gonzalez M.L."/>
            <person name="Marino-Ramirez L."/>
            <person name="Landsman D."/>
            <person name="Rodriguez-Kessler M."/>
            <person name="Delgado-Sanchez P."/>
        </authorList>
    </citation>
    <scope>NUCLEOTIDE SEQUENCE</scope>
    <source>
        <tissue evidence="2">Cladode</tissue>
    </source>
</reference>
<dbReference type="AlphaFoldDB" id="A0A7C9CUE2"/>
<feature type="transmembrane region" description="Helical" evidence="1">
    <location>
        <begin position="50"/>
        <end position="68"/>
    </location>
</feature>
<accession>A0A7C9CUE2</accession>